<dbReference type="Pfam" id="PF00147">
    <property type="entry name" value="Fibrinogen_C"/>
    <property type="match status" value="1"/>
</dbReference>
<dbReference type="Gene3D" id="3.90.215.10">
    <property type="entry name" value="Gamma Fibrinogen, chain A, domain 1"/>
    <property type="match status" value="2"/>
</dbReference>
<dbReference type="InterPro" id="IPR050373">
    <property type="entry name" value="Fibrinogen_C-term_domain"/>
</dbReference>
<dbReference type="Proteomes" id="UP000683360">
    <property type="component" value="Unassembled WGS sequence"/>
</dbReference>
<organism evidence="2 3">
    <name type="scientific">Mytilus edulis</name>
    <name type="common">Blue mussel</name>
    <dbReference type="NCBI Taxonomy" id="6550"/>
    <lineage>
        <taxon>Eukaryota</taxon>
        <taxon>Metazoa</taxon>
        <taxon>Spiralia</taxon>
        <taxon>Lophotrochozoa</taxon>
        <taxon>Mollusca</taxon>
        <taxon>Bivalvia</taxon>
        <taxon>Autobranchia</taxon>
        <taxon>Pteriomorphia</taxon>
        <taxon>Mytilida</taxon>
        <taxon>Mytiloidea</taxon>
        <taxon>Mytilidae</taxon>
        <taxon>Mytilinae</taxon>
        <taxon>Mytilus</taxon>
    </lineage>
</organism>
<evidence type="ECO:0000313" key="3">
    <source>
        <dbReference type="Proteomes" id="UP000683360"/>
    </source>
</evidence>
<evidence type="ECO:0000259" key="1">
    <source>
        <dbReference type="PROSITE" id="PS51406"/>
    </source>
</evidence>
<dbReference type="InterPro" id="IPR002181">
    <property type="entry name" value="Fibrinogen_a/b/g_C_dom"/>
</dbReference>
<dbReference type="GO" id="GO:0005615">
    <property type="term" value="C:extracellular space"/>
    <property type="evidence" value="ECO:0007669"/>
    <property type="project" value="TreeGrafter"/>
</dbReference>
<keyword evidence="3" id="KW-1185">Reference proteome</keyword>
<evidence type="ECO:0000313" key="2">
    <source>
        <dbReference type="EMBL" id="CAG2184472.1"/>
    </source>
</evidence>
<name>A0A8S3PLW6_MYTED</name>
<dbReference type="InterPro" id="IPR014716">
    <property type="entry name" value="Fibrinogen_a/b/g_C_1"/>
</dbReference>
<dbReference type="SMART" id="SM00186">
    <property type="entry name" value="FBG"/>
    <property type="match status" value="1"/>
</dbReference>
<dbReference type="PROSITE" id="PS51406">
    <property type="entry name" value="FIBRINOGEN_C_2"/>
    <property type="match status" value="1"/>
</dbReference>
<gene>
    <name evidence="2" type="ORF">MEDL_116</name>
</gene>
<comment type="caution">
    <text evidence="2">The sequence shown here is derived from an EMBL/GenBank/DDBJ whole genome shotgun (WGS) entry which is preliminary data.</text>
</comment>
<accession>A0A8S3PLW6</accession>
<reference evidence="2" key="1">
    <citation type="submission" date="2021-03" db="EMBL/GenBank/DDBJ databases">
        <authorList>
            <person name="Bekaert M."/>
        </authorList>
    </citation>
    <scope>NUCLEOTIDE SEQUENCE</scope>
</reference>
<protein>
    <submittedName>
        <fullName evidence="2">Angiopoietin-related protein 2,Ryncolin-4,Ryncolin-1</fullName>
    </submittedName>
</protein>
<dbReference type="AlphaFoldDB" id="A0A8S3PLW6"/>
<dbReference type="PANTHER" id="PTHR19143">
    <property type="entry name" value="FIBRINOGEN/TENASCIN/ANGIOPOEITIN"/>
    <property type="match status" value="1"/>
</dbReference>
<dbReference type="SUPFAM" id="SSF56496">
    <property type="entry name" value="Fibrinogen C-terminal domain-like"/>
    <property type="match status" value="1"/>
</dbReference>
<dbReference type="CDD" id="cd00087">
    <property type="entry name" value="FReD"/>
    <property type="match status" value="1"/>
</dbReference>
<dbReference type="OrthoDB" id="6345539at2759"/>
<sequence>MTKQKTSPANRRDISDGMTDKWQTKYKRESLDVDSKVDDIMFSLQDIDVYSDIVKLNTQLRNKLKWIVEGKSLQTLDLNKPHDCTELKAEHKNSGVYTIYPDNSTSITVYCNMDEFDGGNDNIHILTSNGKYELRIDLGDWTGNKWYAIYKTFAVGNETNKYILTVGGYSGNAKDSLTYHNGMKFTTKDRDNDKWSKNCAEHAKGGWWYLDCHHTNLNGIYKKGKSHYWNVVSWDGIKNVYYSMKFARMMIRRL</sequence>
<feature type="domain" description="Fibrinogen C-terminal" evidence="1">
    <location>
        <begin position="115"/>
        <end position="254"/>
    </location>
</feature>
<dbReference type="EMBL" id="CAJPWZ010000005">
    <property type="protein sequence ID" value="CAG2184472.1"/>
    <property type="molecule type" value="Genomic_DNA"/>
</dbReference>
<dbReference type="InterPro" id="IPR036056">
    <property type="entry name" value="Fibrinogen-like_C"/>
</dbReference>
<proteinExistence type="predicted"/>